<sequence>RTYKVVAFNATGDSDDSATDTGYRAPGALSRQWQKSAVDSDASYANLSGATSDPYNYYGAPAPTVTPGTASAS</sequence>
<feature type="non-terminal residue" evidence="1">
    <location>
        <position position="73"/>
    </location>
</feature>
<gene>
    <name evidence="1" type="ORF">S12H4_62632</name>
</gene>
<name>X1US78_9ZZZZ</name>
<comment type="caution">
    <text evidence="1">The sequence shown here is derived from an EMBL/GenBank/DDBJ whole genome shotgun (WGS) entry which is preliminary data.</text>
</comment>
<dbReference type="EMBL" id="BARW01042114">
    <property type="protein sequence ID" value="GAJ20329.1"/>
    <property type="molecule type" value="Genomic_DNA"/>
</dbReference>
<organism evidence="1">
    <name type="scientific">marine sediment metagenome</name>
    <dbReference type="NCBI Taxonomy" id="412755"/>
    <lineage>
        <taxon>unclassified sequences</taxon>
        <taxon>metagenomes</taxon>
        <taxon>ecological metagenomes</taxon>
    </lineage>
</organism>
<feature type="non-terminal residue" evidence="1">
    <location>
        <position position="1"/>
    </location>
</feature>
<evidence type="ECO:0000313" key="1">
    <source>
        <dbReference type="EMBL" id="GAJ20329.1"/>
    </source>
</evidence>
<dbReference type="AlphaFoldDB" id="X1US78"/>
<reference evidence="1" key="1">
    <citation type="journal article" date="2014" name="Front. Microbiol.">
        <title>High frequency of phylogenetically diverse reductive dehalogenase-homologous genes in deep subseafloor sedimentary metagenomes.</title>
        <authorList>
            <person name="Kawai M."/>
            <person name="Futagami T."/>
            <person name="Toyoda A."/>
            <person name="Takaki Y."/>
            <person name="Nishi S."/>
            <person name="Hori S."/>
            <person name="Arai W."/>
            <person name="Tsubouchi T."/>
            <person name="Morono Y."/>
            <person name="Uchiyama I."/>
            <person name="Ito T."/>
            <person name="Fujiyama A."/>
            <person name="Inagaki F."/>
            <person name="Takami H."/>
        </authorList>
    </citation>
    <scope>NUCLEOTIDE SEQUENCE</scope>
    <source>
        <strain evidence="1">Expedition CK06-06</strain>
    </source>
</reference>
<protein>
    <submittedName>
        <fullName evidence="1">Uncharacterized protein</fullName>
    </submittedName>
</protein>
<accession>X1US78</accession>
<proteinExistence type="predicted"/>